<accession>A0A2H4UU25</accession>
<evidence type="ECO:0000313" key="2">
    <source>
        <dbReference type="EMBL" id="ATZ80441.1"/>
    </source>
</evidence>
<keyword evidence="2" id="KW-1195">Viral transcription</keyword>
<dbReference type="EMBL" id="MF782455">
    <property type="protein sequence ID" value="ATZ80441.1"/>
    <property type="molecule type" value="Genomic_DNA"/>
</dbReference>
<feature type="coiled-coil region" evidence="1">
    <location>
        <begin position="185"/>
        <end position="212"/>
    </location>
</feature>
<dbReference type="GO" id="GO:0019083">
    <property type="term" value="P:viral transcription"/>
    <property type="evidence" value="ECO:0007669"/>
    <property type="project" value="UniProtKB-KW"/>
</dbReference>
<keyword evidence="3" id="KW-1185">Reference proteome</keyword>
<gene>
    <name evidence="2" type="ORF">BMW23_0387</name>
</gene>
<name>A0A2H4UU25_9VIRU</name>
<evidence type="ECO:0000256" key="1">
    <source>
        <dbReference type="SAM" id="Coils"/>
    </source>
</evidence>
<sequence length="366" mass="43081">MPKKNAKKVNSENDDFLDEFIEIGKKNNNAPIFMNNTKNKNDEKHVYDNDNDNFIDDENIDNENIGVENNDVKKLEINTNDLQNIIKRRGRPRKLTSPRQVVKAVKQNKLTTQELDSIQESNSIILHLGKYSDDEIKDETSEKNESHTDANCYDDELKIVSSETNKNKKNTLIMCLSDEDITEDDNYLRQELNKKNAEIKRLKNELNAKSENFTDMHICNRQHQNHNLFEIKTIYFDSNKPTPNKSEFACWNCTYNFDNAPCFIPEKYQAGVYYVFGNFCRDECSLSYILKDDEHKITMRRSLLVKMHREKYGPSRTLRPAFPKEILEKFGGPKTIQQYREETTDYKEYKLKLSIIPCFLEEFCRD</sequence>
<keyword evidence="1" id="KW-0175">Coiled coil</keyword>
<protein>
    <submittedName>
        <fullName evidence="2">Viral transcription factor</fullName>
    </submittedName>
</protein>
<reference evidence="2" key="1">
    <citation type="journal article" date="2017" name="Elife">
        <title>The kinetoplastid-infecting Bodo saltans virus (BsV), a window into the most abundant giant viruses in the sea.</title>
        <authorList>
            <person name="Deeg C.M."/>
            <person name="Chow C.-E.T."/>
            <person name="Suttle C.A."/>
        </authorList>
    </citation>
    <scope>NUCLEOTIDE SEQUENCE</scope>
    <source>
        <strain evidence="2">NG1</strain>
    </source>
</reference>
<dbReference type="Proteomes" id="UP000240325">
    <property type="component" value="Segment"/>
</dbReference>
<evidence type="ECO:0000313" key="3">
    <source>
        <dbReference type="Proteomes" id="UP000240325"/>
    </source>
</evidence>
<organism evidence="2">
    <name type="scientific">Bodo saltans virus</name>
    <dbReference type="NCBI Taxonomy" id="2024608"/>
    <lineage>
        <taxon>Viruses</taxon>
        <taxon>Varidnaviria</taxon>
        <taxon>Bamfordvirae</taxon>
        <taxon>Nucleocytoviricota</taxon>
        <taxon>Megaviricetes</taxon>
        <taxon>Imitervirales</taxon>
        <taxon>Mimiviridae</taxon>
        <taxon>Klosneuvirinae</taxon>
        <taxon>Theiavirus</taxon>
        <taxon>Theiavirus salishense</taxon>
    </lineage>
</organism>
<proteinExistence type="predicted"/>